<organism evidence="2 3">
    <name type="scientific">Rhodotorula graminis (strain WP1)</name>
    <dbReference type="NCBI Taxonomy" id="578459"/>
    <lineage>
        <taxon>Eukaryota</taxon>
        <taxon>Fungi</taxon>
        <taxon>Dikarya</taxon>
        <taxon>Basidiomycota</taxon>
        <taxon>Pucciniomycotina</taxon>
        <taxon>Microbotryomycetes</taxon>
        <taxon>Sporidiobolales</taxon>
        <taxon>Sporidiobolaceae</taxon>
        <taxon>Rhodotorula</taxon>
    </lineage>
</organism>
<protein>
    <recommendedName>
        <fullName evidence="4">DNA-directed RNA polymerase I subunit RPA34</fullName>
    </recommendedName>
</protein>
<dbReference type="OrthoDB" id="76224at2759"/>
<dbReference type="OMA" id="VEVWVIR"/>
<dbReference type="RefSeq" id="XP_018272047.1">
    <property type="nucleotide sequence ID" value="XM_018416610.1"/>
</dbReference>
<dbReference type="Gene3D" id="6.20.250.70">
    <property type="match status" value="1"/>
</dbReference>
<feature type="compositionally biased region" description="Basic and acidic residues" evidence="1">
    <location>
        <begin position="1"/>
        <end position="11"/>
    </location>
</feature>
<feature type="compositionally biased region" description="Low complexity" evidence="1">
    <location>
        <begin position="56"/>
        <end position="71"/>
    </location>
</feature>
<keyword evidence="3" id="KW-1185">Reference proteome</keyword>
<evidence type="ECO:0008006" key="4">
    <source>
        <dbReference type="Google" id="ProtNLM"/>
    </source>
</evidence>
<reference evidence="2 3" key="1">
    <citation type="journal article" date="2015" name="Front. Microbiol.">
        <title>Genome sequence of the plant growth promoting endophytic yeast Rhodotorula graminis WP1.</title>
        <authorList>
            <person name="Firrincieli A."/>
            <person name="Otillar R."/>
            <person name="Salamov A."/>
            <person name="Schmutz J."/>
            <person name="Khan Z."/>
            <person name="Redman R.S."/>
            <person name="Fleck N.D."/>
            <person name="Lindquist E."/>
            <person name="Grigoriev I.V."/>
            <person name="Doty S.L."/>
        </authorList>
    </citation>
    <scope>NUCLEOTIDE SEQUENCE [LARGE SCALE GENOMIC DNA]</scope>
    <source>
        <strain evidence="2 3">WP1</strain>
    </source>
</reference>
<evidence type="ECO:0000256" key="1">
    <source>
        <dbReference type="SAM" id="MobiDB-lite"/>
    </source>
</evidence>
<evidence type="ECO:0000313" key="2">
    <source>
        <dbReference type="EMBL" id="KPV75998.1"/>
    </source>
</evidence>
<proteinExistence type="predicted"/>
<sequence length="396" mass="41614">MAKSTTADKPKSKGKAKQPTPPPPASPSSRSNSPSSSSASPSDSSDDDDHSDKGSARSSASPEPEAPKQPARIVDPSLRKYTPPSGFKPLKATVDKGALDWDDLRDDPDLELWAVRVPVGLKTKHLDGLTLTLPPPELGTPSQPVGHLSAKKAEYDAFLTVPTSSTKRKRGEAAPEEAEGAGARAGELAAAVPLVPRKSHGNKLFQAPRPIARTLTLQRALPAGVVTNPTTAHLLKTSHSSLIASQPSPVPGSILDADALLLAPAEIAARKEAVRGKGARDQPDELLVFRLGNFGGMGPEGGKGRYHNPMARVVRAERVEVGEGDEDEERAGAGAGEDVEMADAAAAGGEGADDDDKKKVKQERKDKKERRKSEAAGGDIAESPKKKKKKVKAEES</sequence>
<dbReference type="EMBL" id="KQ474077">
    <property type="protein sequence ID" value="KPV75998.1"/>
    <property type="molecule type" value="Genomic_DNA"/>
</dbReference>
<feature type="region of interest" description="Disordered" evidence="1">
    <location>
        <begin position="1"/>
        <end position="91"/>
    </location>
</feature>
<gene>
    <name evidence="2" type="ORF">RHOBADRAFT_53000</name>
</gene>
<evidence type="ECO:0000313" key="3">
    <source>
        <dbReference type="Proteomes" id="UP000053890"/>
    </source>
</evidence>
<dbReference type="Proteomes" id="UP000053890">
    <property type="component" value="Unassembled WGS sequence"/>
</dbReference>
<dbReference type="AlphaFoldDB" id="A0A194S5J7"/>
<accession>A0A194S5J7</accession>
<feature type="region of interest" description="Disordered" evidence="1">
    <location>
        <begin position="159"/>
        <end position="184"/>
    </location>
</feature>
<dbReference type="GeneID" id="28977058"/>
<feature type="region of interest" description="Disordered" evidence="1">
    <location>
        <begin position="318"/>
        <end position="396"/>
    </location>
</feature>
<feature type="compositionally biased region" description="Basic residues" evidence="1">
    <location>
        <begin position="385"/>
        <end position="396"/>
    </location>
</feature>
<feature type="compositionally biased region" description="Basic and acidic residues" evidence="1">
    <location>
        <begin position="355"/>
        <end position="374"/>
    </location>
</feature>
<name>A0A194S5J7_RHOGW</name>
<feature type="compositionally biased region" description="Low complexity" evidence="1">
    <location>
        <begin position="27"/>
        <end position="43"/>
    </location>
</feature>